<evidence type="ECO:0000256" key="6">
    <source>
        <dbReference type="SAM" id="SignalP"/>
    </source>
</evidence>
<comment type="similarity">
    <text evidence="4">Belongs to the class I-like SAM-binding methyltransferase superfamily. RNA M5U methyltransferase family.</text>
</comment>
<dbReference type="InterPro" id="IPR010280">
    <property type="entry name" value="U5_MeTrfase_fam"/>
</dbReference>
<evidence type="ECO:0000313" key="7">
    <source>
        <dbReference type="EMBL" id="OEU17615.1"/>
    </source>
</evidence>
<dbReference type="GO" id="GO:0032259">
    <property type="term" value="P:methylation"/>
    <property type="evidence" value="ECO:0007669"/>
    <property type="project" value="UniProtKB-KW"/>
</dbReference>
<dbReference type="Proteomes" id="UP000095751">
    <property type="component" value="Unassembled WGS sequence"/>
</dbReference>
<dbReference type="InterPro" id="IPR029063">
    <property type="entry name" value="SAM-dependent_MTases_sf"/>
</dbReference>
<feature type="region of interest" description="Disordered" evidence="5">
    <location>
        <begin position="62"/>
        <end position="91"/>
    </location>
</feature>
<dbReference type="AlphaFoldDB" id="A0A1E7FHU5"/>
<sequence length="604" mass="67311">MTMYQTVSFVIAILCLATVCESFVSRPSHLLLTRQHDEGHSQCVRTKSSSSAVTFLSAVHRRKTKGGSTNKAGGGDRRRQKTNTNASAGQPRPVLTIYEDERNDEVNEKRKNIVCEHFDSCPGCVTNTNVGETDIVRSAARFFSSTSIRKNRLDVERSGEDWVVEAEEDGFYEVVVPTETSEWRTQAKLVAASKSGGQWTKEGCIFGLYQRGTHNVISIPNCKVHHPSINRAILALEKATAKTGTHAYSDEWTGGLRYVQLQVERTTGKICLTVVWNESELKETHPYLSRLTKELSKIEPDLWHSMWCHCNDGTGNNIFTRSPRNWHRLSGPEFVREPIPVGDLGWLYFSPLAFRQGNIDGFDIIANDVARAVAPGSKVCELYAGVGMLGLSALIFHHNNHEYYRDRVEGYSEPLTWIRCSDENPANPRCFSASLRSLPQKITEYPRKEEEQKTVTLGDLMKTMEAGGDYEGEAADRTGPKASYMVASAAEALKAGQALGADILIVDPPRKGLEDYVLDELCKPFNPKQPCVESSDMLTVPDHLVNWVNDVQTLIYVSCGFDALARDCEKLLSSGGGWKLESATGYILFPGSNHVETLCIFRRR</sequence>
<evidence type="ECO:0000313" key="8">
    <source>
        <dbReference type="Proteomes" id="UP000095751"/>
    </source>
</evidence>
<dbReference type="PANTHER" id="PTHR47548:SF1">
    <property type="entry name" value="S-ADENOSYL-L-METHIONINE-DEPENDENT METHYLTRANSFERASES SUPERFAMILY PROTEIN"/>
    <property type="match status" value="1"/>
</dbReference>
<keyword evidence="2 4" id="KW-0808">Transferase</keyword>
<feature type="binding site" evidence="4">
    <location>
        <position position="507"/>
    </location>
    <ligand>
        <name>S-adenosyl-L-methionine</name>
        <dbReference type="ChEBI" id="CHEBI:59789"/>
    </ligand>
</feature>
<evidence type="ECO:0000256" key="2">
    <source>
        <dbReference type="ARBA" id="ARBA00022679"/>
    </source>
</evidence>
<dbReference type="OrthoDB" id="10250660at2759"/>
<feature type="chain" id="PRO_5009193161" description="S-adenosyl-L-methionine-dependent methyltransferase" evidence="6">
    <location>
        <begin position="23"/>
        <end position="604"/>
    </location>
</feature>
<reference evidence="7 8" key="1">
    <citation type="submission" date="2016-09" db="EMBL/GenBank/DDBJ databases">
        <title>Extensive genetic diversity and differential bi-allelic expression allows diatom success in the polar Southern Ocean.</title>
        <authorList>
            <consortium name="DOE Joint Genome Institute"/>
            <person name="Mock T."/>
            <person name="Otillar R.P."/>
            <person name="Strauss J."/>
            <person name="Dupont C."/>
            <person name="Frickenhaus S."/>
            <person name="Maumus F."/>
            <person name="Mcmullan M."/>
            <person name="Sanges R."/>
            <person name="Schmutz J."/>
            <person name="Toseland A."/>
            <person name="Valas R."/>
            <person name="Veluchamy A."/>
            <person name="Ward B.J."/>
            <person name="Allen A."/>
            <person name="Barry K."/>
            <person name="Falciatore A."/>
            <person name="Ferrante M."/>
            <person name="Fortunato A.E."/>
            <person name="Gloeckner G."/>
            <person name="Gruber A."/>
            <person name="Hipkin R."/>
            <person name="Janech M."/>
            <person name="Kroth P."/>
            <person name="Leese F."/>
            <person name="Lindquist E."/>
            <person name="Lyon B.R."/>
            <person name="Martin J."/>
            <person name="Mayer C."/>
            <person name="Parker M."/>
            <person name="Quesneville H."/>
            <person name="Raymond J."/>
            <person name="Uhlig C."/>
            <person name="Valentin K.U."/>
            <person name="Worden A.Z."/>
            <person name="Armbrust E.V."/>
            <person name="Bowler C."/>
            <person name="Green B."/>
            <person name="Moulton V."/>
            <person name="Van Oosterhout C."/>
            <person name="Grigoriev I."/>
        </authorList>
    </citation>
    <scope>NUCLEOTIDE SEQUENCE [LARGE SCALE GENOMIC DNA]</scope>
    <source>
        <strain evidence="7 8">CCMP1102</strain>
    </source>
</reference>
<evidence type="ECO:0000256" key="1">
    <source>
        <dbReference type="ARBA" id="ARBA00022603"/>
    </source>
</evidence>
<evidence type="ECO:0000256" key="3">
    <source>
        <dbReference type="ARBA" id="ARBA00022691"/>
    </source>
</evidence>
<dbReference type="KEGG" id="fcy:FRACYDRAFT_225346"/>
<dbReference type="SUPFAM" id="SSF53335">
    <property type="entry name" value="S-adenosyl-L-methionine-dependent methyltransferases"/>
    <property type="match status" value="1"/>
</dbReference>
<feature type="binding site" evidence="4">
    <location>
        <position position="383"/>
    </location>
    <ligand>
        <name>S-adenosyl-L-methionine</name>
        <dbReference type="ChEBI" id="CHEBI:59789"/>
    </ligand>
</feature>
<dbReference type="Gene3D" id="2.40.50.1070">
    <property type="match status" value="1"/>
</dbReference>
<dbReference type="Gene3D" id="3.40.50.150">
    <property type="entry name" value="Vaccinia Virus protein VP39"/>
    <property type="match status" value="2"/>
</dbReference>
<comment type="caution">
    <text evidence="4">Lacks conserved residue(s) required for the propagation of feature annotation.</text>
</comment>
<keyword evidence="6" id="KW-0732">Signal</keyword>
<dbReference type="PANTHER" id="PTHR47548">
    <property type="entry name" value="BNAA06G32370D PROTEIN"/>
    <property type="match status" value="1"/>
</dbReference>
<dbReference type="InterPro" id="IPR053304">
    <property type="entry name" value="RNA_M5U_MTase"/>
</dbReference>
<keyword evidence="3 4" id="KW-0949">S-adenosyl-L-methionine</keyword>
<dbReference type="PROSITE" id="PS51687">
    <property type="entry name" value="SAM_MT_RNA_M5U"/>
    <property type="match status" value="1"/>
</dbReference>
<accession>A0A1E7FHU5</accession>
<dbReference type="EMBL" id="KV784357">
    <property type="protein sequence ID" value="OEU17615.1"/>
    <property type="molecule type" value="Genomic_DNA"/>
</dbReference>
<proteinExistence type="inferred from homology"/>
<evidence type="ECO:0000256" key="5">
    <source>
        <dbReference type="SAM" id="MobiDB-lite"/>
    </source>
</evidence>
<dbReference type="GO" id="GO:0006396">
    <property type="term" value="P:RNA processing"/>
    <property type="evidence" value="ECO:0007669"/>
    <property type="project" value="InterPro"/>
</dbReference>
<feature type="signal peptide" evidence="6">
    <location>
        <begin position="1"/>
        <end position="22"/>
    </location>
</feature>
<dbReference type="InParanoid" id="A0A1E7FHU5"/>
<keyword evidence="8" id="KW-1185">Reference proteome</keyword>
<feature type="binding site" evidence="4">
    <location>
        <position position="356"/>
    </location>
    <ligand>
        <name>S-adenosyl-L-methionine</name>
        <dbReference type="ChEBI" id="CHEBI:59789"/>
    </ligand>
</feature>
<evidence type="ECO:0000256" key="4">
    <source>
        <dbReference type="PROSITE-ProRule" id="PRU01024"/>
    </source>
</evidence>
<evidence type="ECO:0008006" key="9">
    <source>
        <dbReference type="Google" id="ProtNLM"/>
    </source>
</evidence>
<keyword evidence="1 4" id="KW-0489">Methyltransferase</keyword>
<name>A0A1E7FHU5_9STRA</name>
<feature type="active site" description="Nucleophile" evidence="4">
    <location>
        <position position="559"/>
    </location>
</feature>
<gene>
    <name evidence="7" type="ORF">FRACYDRAFT_225346</name>
</gene>
<protein>
    <recommendedName>
        <fullName evidence="9">S-adenosyl-L-methionine-dependent methyltransferase</fullName>
    </recommendedName>
</protein>
<organism evidence="7 8">
    <name type="scientific">Fragilariopsis cylindrus CCMP1102</name>
    <dbReference type="NCBI Taxonomy" id="635003"/>
    <lineage>
        <taxon>Eukaryota</taxon>
        <taxon>Sar</taxon>
        <taxon>Stramenopiles</taxon>
        <taxon>Ochrophyta</taxon>
        <taxon>Bacillariophyta</taxon>
        <taxon>Bacillariophyceae</taxon>
        <taxon>Bacillariophycidae</taxon>
        <taxon>Bacillariales</taxon>
        <taxon>Bacillariaceae</taxon>
        <taxon>Fragilariopsis</taxon>
    </lineage>
</organism>
<dbReference type="GO" id="GO:0008173">
    <property type="term" value="F:RNA methyltransferase activity"/>
    <property type="evidence" value="ECO:0007669"/>
    <property type="project" value="InterPro"/>
</dbReference>